<evidence type="ECO:0000313" key="3">
    <source>
        <dbReference type="EMBL" id="CUA73193.1"/>
    </source>
</evidence>
<evidence type="ECO:0000256" key="1">
    <source>
        <dbReference type="SAM" id="MobiDB-lite"/>
    </source>
</evidence>
<gene>
    <name evidence="3" type="ORF">RSOLAG22IIIB_05196</name>
</gene>
<organism evidence="3 4">
    <name type="scientific">Rhizoctonia solani</name>
    <dbReference type="NCBI Taxonomy" id="456999"/>
    <lineage>
        <taxon>Eukaryota</taxon>
        <taxon>Fungi</taxon>
        <taxon>Dikarya</taxon>
        <taxon>Basidiomycota</taxon>
        <taxon>Agaricomycotina</taxon>
        <taxon>Agaricomycetes</taxon>
        <taxon>Cantharellales</taxon>
        <taxon>Ceratobasidiaceae</taxon>
        <taxon>Rhizoctonia</taxon>
    </lineage>
</organism>
<sequence length="300" mass="30963">MRFSASSFITLLAAVGAVSAQPAKRARSINPVGQNARVDLTALPPVDVTPNTNAKRFAQGLPPLNAVKRHPHRGGPHRDGGYSHKGTPVGLAPRAEASPAPATNFKCNILVQTTAGSTLGYISPVFNDYGEYGILQSSQAGALGVSFPNTGPVDFLTTNGVDAINSFPYLSAALGFMSNGDDLGPGLTNYITITGNSGSTGSGSTPASSTSNSYATRTGKAANSETAIWTYNPATQAIRIVWTNTDGSSVPTKLAYFIDEDTTDGDSNTLVATGDMAAFQGSFGCTDTCPEITFTCVPPA</sequence>
<evidence type="ECO:0000313" key="4">
    <source>
        <dbReference type="Proteomes" id="UP000044841"/>
    </source>
</evidence>
<feature type="chain" id="PRO_5005502962" evidence="2">
    <location>
        <begin position="21"/>
        <end position="300"/>
    </location>
</feature>
<protein>
    <submittedName>
        <fullName evidence="3">Uncharacterized protein</fullName>
    </submittedName>
</protein>
<reference evidence="3 4" key="1">
    <citation type="submission" date="2015-07" db="EMBL/GenBank/DDBJ databases">
        <authorList>
            <person name="Noorani M."/>
        </authorList>
    </citation>
    <scope>NUCLEOTIDE SEQUENCE [LARGE SCALE GENOMIC DNA]</scope>
    <source>
        <strain evidence="3">BBA 69670</strain>
    </source>
</reference>
<name>A0A0K6G4A3_9AGAM</name>
<evidence type="ECO:0000256" key="2">
    <source>
        <dbReference type="SAM" id="SignalP"/>
    </source>
</evidence>
<feature type="region of interest" description="Disordered" evidence="1">
    <location>
        <begin position="64"/>
        <end position="97"/>
    </location>
</feature>
<dbReference type="EMBL" id="CYGV01001356">
    <property type="protein sequence ID" value="CUA73193.1"/>
    <property type="molecule type" value="Genomic_DNA"/>
</dbReference>
<keyword evidence="2" id="KW-0732">Signal</keyword>
<keyword evidence="4" id="KW-1185">Reference proteome</keyword>
<accession>A0A0K6G4A3</accession>
<dbReference type="AlphaFoldDB" id="A0A0K6G4A3"/>
<feature type="signal peptide" evidence="2">
    <location>
        <begin position="1"/>
        <end position="20"/>
    </location>
</feature>
<proteinExistence type="predicted"/>
<dbReference type="Proteomes" id="UP000044841">
    <property type="component" value="Unassembled WGS sequence"/>
</dbReference>